<dbReference type="Gene3D" id="1.10.1200.10">
    <property type="entry name" value="ACP-like"/>
    <property type="match status" value="1"/>
</dbReference>
<dbReference type="EMBL" id="BAABBN010000004">
    <property type="protein sequence ID" value="GAA3917561.1"/>
    <property type="molecule type" value="Genomic_DNA"/>
</dbReference>
<dbReference type="Proteomes" id="UP001501565">
    <property type="component" value="Unassembled WGS sequence"/>
</dbReference>
<organism evidence="2 3">
    <name type="scientific">Litoribacillus peritrichatus</name>
    <dbReference type="NCBI Taxonomy" id="718191"/>
    <lineage>
        <taxon>Bacteria</taxon>
        <taxon>Pseudomonadati</taxon>
        <taxon>Pseudomonadota</taxon>
        <taxon>Gammaproteobacteria</taxon>
        <taxon>Oceanospirillales</taxon>
        <taxon>Oceanospirillaceae</taxon>
        <taxon>Litoribacillus</taxon>
    </lineage>
</organism>
<dbReference type="InterPro" id="IPR036736">
    <property type="entry name" value="ACP-like_sf"/>
</dbReference>
<name>A0ABP7MCY9_9GAMM</name>
<evidence type="ECO:0000313" key="3">
    <source>
        <dbReference type="Proteomes" id="UP001501565"/>
    </source>
</evidence>
<dbReference type="PROSITE" id="PS50075">
    <property type="entry name" value="CARRIER"/>
    <property type="match status" value="1"/>
</dbReference>
<dbReference type="SUPFAM" id="SSF47336">
    <property type="entry name" value="ACP-like"/>
    <property type="match status" value="1"/>
</dbReference>
<gene>
    <name evidence="2" type="ORF">GCM10022277_10740</name>
</gene>
<feature type="domain" description="Carrier" evidence="1">
    <location>
        <begin position="2"/>
        <end position="79"/>
    </location>
</feature>
<protein>
    <recommendedName>
        <fullName evidence="1">Carrier domain-containing protein</fullName>
    </recommendedName>
</protein>
<sequence>MSDKKELEATLKTFLKDELMLSQIEFMGNKDDLSLDSLAQTELRIFLEEEFDLDISMEAMPVSVTQTLENLINHVDQQIKVTA</sequence>
<dbReference type="RefSeq" id="WP_344796246.1">
    <property type="nucleotide sequence ID" value="NZ_BAABBN010000004.1"/>
</dbReference>
<reference evidence="3" key="1">
    <citation type="journal article" date="2019" name="Int. J. Syst. Evol. Microbiol.">
        <title>The Global Catalogue of Microorganisms (GCM) 10K type strain sequencing project: providing services to taxonomists for standard genome sequencing and annotation.</title>
        <authorList>
            <consortium name="The Broad Institute Genomics Platform"/>
            <consortium name="The Broad Institute Genome Sequencing Center for Infectious Disease"/>
            <person name="Wu L."/>
            <person name="Ma J."/>
        </authorList>
    </citation>
    <scope>NUCLEOTIDE SEQUENCE [LARGE SCALE GENOMIC DNA]</scope>
    <source>
        <strain evidence="3">JCM 17551</strain>
    </source>
</reference>
<keyword evidence="3" id="KW-1185">Reference proteome</keyword>
<dbReference type="InterPro" id="IPR009081">
    <property type="entry name" value="PP-bd_ACP"/>
</dbReference>
<accession>A0ABP7MCY9</accession>
<comment type="caution">
    <text evidence="2">The sequence shown here is derived from an EMBL/GenBank/DDBJ whole genome shotgun (WGS) entry which is preliminary data.</text>
</comment>
<proteinExistence type="predicted"/>
<evidence type="ECO:0000313" key="2">
    <source>
        <dbReference type="EMBL" id="GAA3917561.1"/>
    </source>
</evidence>
<evidence type="ECO:0000259" key="1">
    <source>
        <dbReference type="PROSITE" id="PS50075"/>
    </source>
</evidence>